<organism evidence="1 2">
    <name type="scientific">Gregarina niphandrodes</name>
    <name type="common">Septate eugregarine</name>
    <dbReference type="NCBI Taxonomy" id="110365"/>
    <lineage>
        <taxon>Eukaryota</taxon>
        <taxon>Sar</taxon>
        <taxon>Alveolata</taxon>
        <taxon>Apicomplexa</taxon>
        <taxon>Conoidasida</taxon>
        <taxon>Gregarinasina</taxon>
        <taxon>Eugregarinorida</taxon>
        <taxon>Gregarinidae</taxon>
        <taxon>Gregarina</taxon>
    </lineage>
</organism>
<dbReference type="AlphaFoldDB" id="A0A023B8E1"/>
<sequence length="259" mass="28748">MQCSRGVKVLSGAKTQALARVMITMDVSGENVDMVKAFESLALPDDAAKPSDDHPARLVVEACRILKDMPDMVIGLKNVGYVDLSAEELKEVHNEFNANNDFCWNVLISLHGCLCAFAQVAKRKSCELKDELKDRLNDWVERVAIAYYENKIVPEAQFETNAARIEDLEFGFSVVTRCAINGGDRTSSVAWYRPGVCPDAAAWTKAKTALSEIEAVKRPTVARRSENCVWEAAHLGQTYEEMRVLDELTRVCMGNSTPV</sequence>
<evidence type="ECO:0000313" key="2">
    <source>
        <dbReference type="Proteomes" id="UP000019763"/>
    </source>
</evidence>
<dbReference type="VEuPathDB" id="CryptoDB:GNI_061210"/>
<name>A0A023B8E1_GRENI</name>
<proteinExistence type="predicted"/>
<gene>
    <name evidence="1" type="ORF">GNI_061210</name>
</gene>
<dbReference type="GeneID" id="22912250"/>
<comment type="caution">
    <text evidence="1">The sequence shown here is derived from an EMBL/GenBank/DDBJ whole genome shotgun (WGS) entry which is preliminary data.</text>
</comment>
<accession>A0A023B8E1</accession>
<dbReference type="RefSeq" id="XP_011134547.1">
    <property type="nucleotide sequence ID" value="XM_011136245.1"/>
</dbReference>
<evidence type="ECO:0000313" key="1">
    <source>
        <dbReference type="EMBL" id="EZG68853.1"/>
    </source>
</evidence>
<keyword evidence="2" id="KW-1185">Reference proteome</keyword>
<protein>
    <submittedName>
        <fullName evidence="1">Uncharacterized protein</fullName>
    </submittedName>
</protein>
<reference evidence="1" key="1">
    <citation type="submission" date="2013-12" db="EMBL/GenBank/DDBJ databases">
        <authorList>
            <person name="Omoto C.K."/>
            <person name="Sibley D."/>
            <person name="Venepally P."/>
            <person name="Hadjithomas M."/>
            <person name="Karamycheva S."/>
            <person name="Brunk B."/>
            <person name="Roos D."/>
            <person name="Caler E."/>
            <person name="Lorenzi H."/>
        </authorList>
    </citation>
    <scope>NUCLEOTIDE SEQUENCE</scope>
</reference>
<dbReference type="Proteomes" id="UP000019763">
    <property type="component" value="Unassembled WGS sequence"/>
</dbReference>
<dbReference type="EMBL" id="AFNH02000463">
    <property type="protein sequence ID" value="EZG68853.1"/>
    <property type="molecule type" value="Genomic_DNA"/>
</dbReference>